<evidence type="ECO:0000313" key="1">
    <source>
        <dbReference type="EMBL" id="MBK1713752.1"/>
    </source>
</evidence>
<sequence>MRDFDASTLWRISAFLRQRDGRGELPFERGEGPSLLSTTLLADLDRLLDDPASGDPLEVVAACLRHREAALVCLQCAPWVWPLTIFPQQQLYHAPRDLVDLEPAPVLTGMQVLGVERPGVRPPGHWRQEPADAGRYRPLAPLLWRLAMEGPRSRLLAEIGGRAAYRLAPGPLEQRPGASGALRPAMQKLKQDAAALRDIARWPGMSLERASRMLNGLYLCGGLMVTRSHPAARDEPTPRPRLI</sequence>
<gene>
    <name evidence="1" type="ORF">CKO43_13280</name>
</gene>
<evidence type="ECO:0000313" key="2">
    <source>
        <dbReference type="Proteomes" id="UP001041814"/>
    </source>
</evidence>
<reference evidence="1" key="2">
    <citation type="journal article" date="2020" name="Microorganisms">
        <title>Osmotic Adaptation and Compatible Solute Biosynthesis of Phototrophic Bacteria as Revealed from Genome Analyses.</title>
        <authorList>
            <person name="Imhoff J.F."/>
            <person name="Rahn T."/>
            <person name="Kunzel S."/>
            <person name="Keller A."/>
            <person name="Neulinger S.C."/>
        </authorList>
    </citation>
    <scope>NUCLEOTIDE SEQUENCE</scope>
    <source>
        <strain evidence="1">IM 151</strain>
    </source>
</reference>
<dbReference type="Proteomes" id="UP001041814">
    <property type="component" value="Unassembled WGS sequence"/>
</dbReference>
<organism evidence="1 2">
    <name type="scientific">Rubrivivax gelatinosus</name>
    <name type="common">Rhodocyclus gelatinosus</name>
    <name type="synonym">Rhodopseudomonas gelatinosa</name>
    <dbReference type="NCBI Taxonomy" id="28068"/>
    <lineage>
        <taxon>Bacteria</taxon>
        <taxon>Pseudomonadati</taxon>
        <taxon>Pseudomonadota</taxon>
        <taxon>Betaproteobacteria</taxon>
        <taxon>Burkholderiales</taxon>
        <taxon>Sphaerotilaceae</taxon>
        <taxon>Rubrivivax</taxon>
    </lineage>
</organism>
<reference evidence="1" key="1">
    <citation type="submission" date="2017-08" db="EMBL/GenBank/DDBJ databases">
        <authorList>
            <person name="Imhoff J.F."/>
            <person name="Rahn T."/>
            <person name="Kuenzel S."/>
            <person name="Neulinger S.C."/>
        </authorList>
    </citation>
    <scope>NUCLEOTIDE SEQUENCE</scope>
    <source>
        <strain evidence="1">IM 151</strain>
    </source>
</reference>
<dbReference type="RefSeq" id="WP_200378956.1">
    <property type="nucleotide sequence ID" value="NZ_NRRU01000046.1"/>
</dbReference>
<proteinExistence type="predicted"/>
<protein>
    <submittedName>
        <fullName evidence="1">Uncharacterized protein</fullName>
    </submittedName>
</protein>
<name>A0ABS1DUN8_RUBGE</name>
<comment type="caution">
    <text evidence="1">The sequence shown here is derived from an EMBL/GenBank/DDBJ whole genome shotgun (WGS) entry which is preliminary data.</text>
</comment>
<accession>A0ABS1DUN8</accession>
<keyword evidence="2" id="KW-1185">Reference proteome</keyword>
<dbReference type="EMBL" id="NRRU01000046">
    <property type="protein sequence ID" value="MBK1713752.1"/>
    <property type="molecule type" value="Genomic_DNA"/>
</dbReference>